<protein>
    <recommendedName>
        <fullName evidence="6 10">UDP-glucose 4-epimerase</fullName>
        <ecNumber evidence="5 10">5.1.3.2</ecNumber>
    </recommendedName>
</protein>
<evidence type="ECO:0000256" key="10">
    <source>
        <dbReference type="RuleBase" id="RU366046"/>
    </source>
</evidence>
<dbReference type="GO" id="GO:0005829">
    <property type="term" value="C:cytosol"/>
    <property type="evidence" value="ECO:0007669"/>
    <property type="project" value="TreeGrafter"/>
</dbReference>
<dbReference type="GO" id="GO:0006012">
    <property type="term" value="P:galactose metabolic process"/>
    <property type="evidence" value="ECO:0007669"/>
    <property type="project" value="UniProtKB-UniPathway"/>
</dbReference>
<keyword evidence="13" id="KW-1185">Reference proteome</keyword>
<proteinExistence type="inferred from homology"/>
<evidence type="ECO:0000256" key="1">
    <source>
        <dbReference type="ARBA" id="ARBA00000083"/>
    </source>
</evidence>
<keyword evidence="7 10" id="KW-0520">NAD</keyword>
<sequence>MKVLLTGGAGYIGTHVAVELIEQGHGVVIADDLSNSSAEAVRRVEQITGASIPLVVVDLSRPGQADHVLAEHPVDAVIHLAAFKAVGESVAQPLEYYRNNIDSTLELLAAMKRHGVSRFVFSSSGTAYEEPITLPLVETAPTGLAATNPYSRSKAIIERILVDVAASDPDLQVAILRYFNPVGNHPSGLIGEDPLGIPNNLMPFVSQVAGGRRDRVSVFGDTYDTPDGTGVRDYVHVMDLATGHVAALATLAPGVEAYNLGTGRGTSVLELIAAYSAVVGRQIPYEIVPPRPGDAAATYANVDKANRELHWRATRSLEDACRDAWAWQSANPRGYES</sequence>
<dbReference type="RefSeq" id="WP_108997499.1">
    <property type="nucleotide sequence ID" value="NZ_QEEX01000001.1"/>
</dbReference>
<dbReference type="PANTHER" id="PTHR43725:SF47">
    <property type="entry name" value="UDP-GLUCOSE 4-EPIMERASE"/>
    <property type="match status" value="1"/>
</dbReference>
<dbReference type="PANTHER" id="PTHR43725">
    <property type="entry name" value="UDP-GLUCOSE 4-EPIMERASE"/>
    <property type="match status" value="1"/>
</dbReference>
<comment type="similarity">
    <text evidence="4 10">Belongs to the NAD(P)-dependent epimerase/dehydratase family.</text>
</comment>
<keyword evidence="9 10" id="KW-0413">Isomerase</keyword>
<name>A0A2U1T153_9MICO</name>
<dbReference type="InterPro" id="IPR036291">
    <property type="entry name" value="NAD(P)-bd_dom_sf"/>
</dbReference>
<comment type="subunit">
    <text evidence="10">Homodimer.</text>
</comment>
<comment type="caution">
    <text evidence="12">The sequence shown here is derived from an EMBL/GenBank/DDBJ whole genome shotgun (WGS) entry which is preliminary data.</text>
</comment>
<evidence type="ECO:0000256" key="7">
    <source>
        <dbReference type="ARBA" id="ARBA00023027"/>
    </source>
</evidence>
<comment type="pathway">
    <text evidence="3 10">Carbohydrate metabolism; galactose metabolism.</text>
</comment>
<dbReference type="AlphaFoldDB" id="A0A2U1T153"/>
<evidence type="ECO:0000256" key="9">
    <source>
        <dbReference type="ARBA" id="ARBA00023235"/>
    </source>
</evidence>
<comment type="cofactor">
    <cofactor evidence="2 10">
        <name>NAD(+)</name>
        <dbReference type="ChEBI" id="CHEBI:57540"/>
    </cofactor>
</comment>
<dbReference type="NCBIfam" id="TIGR01179">
    <property type="entry name" value="galE"/>
    <property type="match status" value="1"/>
</dbReference>
<evidence type="ECO:0000313" key="13">
    <source>
        <dbReference type="Proteomes" id="UP000244978"/>
    </source>
</evidence>
<dbReference type="Proteomes" id="UP000244978">
    <property type="component" value="Unassembled WGS sequence"/>
</dbReference>
<dbReference type="InterPro" id="IPR001509">
    <property type="entry name" value="Epimerase_deHydtase"/>
</dbReference>
<keyword evidence="10" id="KW-0119">Carbohydrate metabolism</keyword>
<dbReference type="EC" id="5.1.3.2" evidence="5 10"/>
<evidence type="ECO:0000256" key="8">
    <source>
        <dbReference type="ARBA" id="ARBA00023144"/>
    </source>
</evidence>
<organism evidence="12 13">
    <name type="scientific">Homoserinimonas hongtaonis</name>
    <dbReference type="NCBI Taxonomy" id="2079791"/>
    <lineage>
        <taxon>Bacteria</taxon>
        <taxon>Bacillati</taxon>
        <taxon>Actinomycetota</taxon>
        <taxon>Actinomycetes</taxon>
        <taxon>Micrococcales</taxon>
        <taxon>Microbacteriaceae</taxon>
        <taxon>Homoserinimonas</taxon>
    </lineage>
</organism>
<evidence type="ECO:0000256" key="2">
    <source>
        <dbReference type="ARBA" id="ARBA00001911"/>
    </source>
</evidence>
<dbReference type="FunFam" id="3.90.25.10:FF:000028">
    <property type="entry name" value="UDP-glucose 4-epimerase GalE"/>
    <property type="match status" value="1"/>
</dbReference>
<dbReference type="Gene3D" id="3.90.25.10">
    <property type="entry name" value="UDP-galactose 4-epimerase, domain 1"/>
    <property type="match status" value="1"/>
</dbReference>
<evidence type="ECO:0000259" key="11">
    <source>
        <dbReference type="Pfam" id="PF01370"/>
    </source>
</evidence>
<evidence type="ECO:0000256" key="4">
    <source>
        <dbReference type="ARBA" id="ARBA00007637"/>
    </source>
</evidence>
<dbReference type="NCBIfam" id="NF007956">
    <property type="entry name" value="PRK10675.1"/>
    <property type="match status" value="1"/>
</dbReference>
<reference evidence="13" key="1">
    <citation type="submission" date="2018-04" db="EMBL/GenBank/DDBJ databases">
        <authorList>
            <person name="Liu S."/>
            <person name="Wang Z."/>
            <person name="Li J."/>
        </authorList>
    </citation>
    <scope>NUCLEOTIDE SEQUENCE [LARGE SCALE GENOMIC DNA]</scope>
    <source>
        <strain evidence="13">S1194</strain>
    </source>
</reference>
<dbReference type="CDD" id="cd05247">
    <property type="entry name" value="UDP_G4E_1_SDR_e"/>
    <property type="match status" value="1"/>
</dbReference>
<accession>A0A2U1T153</accession>
<evidence type="ECO:0000256" key="3">
    <source>
        <dbReference type="ARBA" id="ARBA00004947"/>
    </source>
</evidence>
<dbReference type="Gene3D" id="3.40.50.720">
    <property type="entry name" value="NAD(P)-binding Rossmann-like Domain"/>
    <property type="match status" value="1"/>
</dbReference>
<keyword evidence="8" id="KW-0299">Galactose metabolism</keyword>
<dbReference type="Pfam" id="PF01370">
    <property type="entry name" value="Epimerase"/>
    <property type="match status" value="1"/>
</dbReference>
<evidence type="ECO:0000256" key="5">
    <source>
        <dbReference type="ARBA" id="ARBA00013189"/>
    </source>
</evidence>
<dbReference type="EMBL" id="QEEX01000001">
    <property type="protein sequence ID" value="PWB97588.1"/>
    <property type="molecule type" value="Genomic_DNA"/>
</dbReference>
<dbReference type="PRINTS" id="PR01713">
    <property type="entry name" value="NUCEPIMERASE"/>
</dbReference>
<dbReference type="UniPathway" id="UPA00214"/>
<evidence type="ECO:0000256" key="6">
    <source>
        <dbReference type="ARBA" id="ARBA00018569"/>
    </source>
</evidence>
<dbReference type="SUPFAM" id="SSF51735">
    <property type="entry name" value="NAD(P)-binding Rossmann-fold domains"/>
    <property type="match status" value="1"/>
</dbReference>
<dbReference type="GO" id="GO:0003978">
    <property type="term" value="F:UDP-glucose 4-epimerase activity"/>
    <property type="evidence" value="ECO:0007669"/>
    <property type="project" value="UniProtKB-UniRule"/>
</dbReference>
<gene>
    <name evidence="12" type="primary">galE</name>
    <name evidence="12" type="ORF">DF220_06910</name>
</gene>
<evidence type="ECO:0000313" key="12">
    <source>
        <dbReference type="EMBL" id="PWB97588.1"/>
    </source>
</evidence>
<dbReference type="InterPro" id="IPR005886">
    <property type="entry name" value="UDP_G4E"/>
</dbReference>
<feature type="domain" description="NAD-dependent epimerase/dehydratase" evidence="11">
    <location>
        <begin position="3"/>
        <end position="261"/>
    </location>
</feature>
<comment type="catalytic activity">
    <reaction evidence="1 10">
        <text>UDP-alpha-D-glucose = UDP-alpha-D-galactose</text>
        <dbReference type="Rhea" id="RHEA:22168"/>
        <dbReference type="ChEBI" id="CHEBI:58885"/>
        <dbReference type="ChEBI" id="CHEBI:66914"/>
        <dbReference type="EC" id="5.1.3.2"/>
    </reaction>
</comment>